<evidence type="ECO:0000313" key="2">
    <source>
        <dbReference type="Proteomes" id="UP000198815"/>
    </source>
</evidence>
<dbReference type="RefSeq" id="WP_091971368.1">
    <property type="nucleotide sequence ID" value="NZ_FOGZ01000034.1"/>
</dbReference>
<evidence type="ECO:0000313" key="1">
    <source>
        <dbReference type="EMBL" id="SES03109.1"/>
    </source>
</evidence>
<organism evidence="1 2">
    <name type="scientific">Propionibacterium cyclohexanicum</name>
    <dbReference type="NCBI Taxonomy" id="64702"/>
    <lineage>
        <taxon>Bacteria</taxon>
        <taxon>Bacillati</taxon>
        <taxon>Actinomycetota</taxon>
        <taxon>Actinomycetes</taxon>
        <taxon>Propionibacteriales</taxon>
        <taxon>Propionibacteriaceae</taxon>
        <taxon>Propionibacterium</taxon>
    </lineage>
</organism>
<dbReference type="EMBL" id="FOGZ01000034">
    <property type="protein sequence ID" value="SES03109.1"/>
    <property type="molecule type" value="Genomic_DNA"/>
</dbReference>
<name>A0A1H9U169_9ACTN</name>
<dbReference type="AlphaFoldDB" id="A0A1H9U169"/>
<gene>
    <name evidence="1" type="ORF">SAMN05443377_13417</name>
</gene>
<accession>A0A1H9U169</accession>
<dbReference type="OrthoDB" id="5674083at2"/>
<protein>
    <submittedName>
        <fullName evidence="1">Uncharacterized protein</fullName>
    </submittedName>
</protein>
<dbReference type="STRING" id="64702.SAMN05443377_13417"/>
<reference evidence="1 2" key="1">
    <citation type="submission" date="2016-10" db="EMBL/GenBank/DDBJ databases">
        <authorList>
            <person name="de Groot N.N."/>
        </authorList>
    </citation>
    <scope>NUCLEOTIDE SEQUENCE [LARGE SCALE GENOMIC DNA]</scope>
    <source>
        <strain evidence="1 2">DSM 16859</strain>
    </source>
</reference>
<proteinExistence type="predicted"/>
<sequence>MLTLTLRHDDGELVARHSAQDTFLALKSYEYVTGDVIELEVDEAPGLYWIQFDEALGERLVYLSEPIVRYEVILDATERRPYSPKIFSGVRHYLSARRASRADALTRRNLALNPYDRRGEVTIYPHASSNLGPAQDTAFRERNAIDGIIANDNHGSFPFQSWGTDRREDARFTLDFGRPVLIDELAFVLRGDYPHDSHWTALTVDFDDCSLDVPLTAELGRQRFTINEITTTSLTLSGLVKNDDDSPFPALTQIEAYGHDVAQPAARPDAPVRHLDLHRLAR</sequence>
<dbReference type="Proteomes" id="UP000198815">
    <property type="component" value="Unassembled WGS sequence"/>
</dbReference>
<keyword evidence="2" id="KW-1185">Reference proteome</keyword>